<dbReference type="InterPro" id="IPR004728">
    <property type="entry name" value="Sec62"/>
</dbReference>
<evidence type="ECO:0000256" key="4">
    <source>
        <dbReference type="ARBA" id="ARBA00022448"/>
    </source>
</evidence>
<evidence type="ECO:0000256" key="11">
    <source>
        <dbReference type="SAM" id="MobiDB-lite"/>
    </source>
</evidence>
<keyword evidence="10 12" id="KW-0472">Membrane</keyword>
<evidence type="ECO:0000256" key="6">
    <source>
        <dbReference type="ARBA" id="ARBA00022824"/>
    </source>
</evidence>
<reference evidence="15" key="3">
    <citation type="submission" date="2025-04" db="UniProtKB">
        <authorList>
            <consortium name="RefSeq"/>
        </authorList>
    </citation>
    <scope>IDENTIFICATION</scope>
    <source>
        <strain evidence="15">S238N-H82</strain>
        <tissue evidence="15">Testes</tissue>
    </source>
</reference>
<dbReference type="PANTHER" id="PTHR12443">
    <property type="entry name" value="TRANSLOCATION PROTEIN SEC62"/>
    <property type="match status" value="1"/>
</dbReference>
<dbReference type="Gene3D" id="1.10.10.10">
    <property type="entry name" value="Winged helix-like DNA-binding domain superfamily/Winged helix DNA-binding domain"/>
    <property type="match status" value="1"/>
</dbReference>
<evidence type="ECO:0000256" key="1">
    <source>
        <dbReference type="ARBA" id="ARBA00004477"/>
    </source>
</evidence>
<dbReference type="AlphaFoldDB" id="C3XYF6"/>
<evidence type="ECO:0000256" key="12">
    <source>
        <dbReference type="SAM" id="Phobius"/>
    </source>
</evidence>
<dbReference type="GO" id="GO:0031204">
    <property type="term" value="P:post-translational protein targeting to membrane, translocation"/>
    <property type="evidence" value="ECO:0000318"/>
    <property type="project" value="GO_Central"/>
</dbReference>
<evidence type="ECO:0000256" key="3">
    <source>
        <dbReference type="ARBA" id="ARBA00021257"/>
    </source>
</evidence>
<name>C3XYF6_BRAFL</name>
<organism>
    <name type="scientific">Branchiostoma floridae</name>
    <name type="common">Florida lancelet</name>
    <name type="synonym">Amphioxus</name>
    <dbReference type="NCBI Taxonomy" id="7739"/>
    <lineage>
        <taxon>Eukaryota</taxon>
        <taxon>Metazoa</taxon>
        <taxon>Chordata</taxon>
        <taxon>Cephalochordata</taxon>
        <taxon>Leptocardii</taxon>
        <taxon>Amphioxiformes</taxon>
        <taxon>Branchiostomatidae</taxon>
        <taxon>Branchiostoma</taxon>
    </lineage>
</organism>
<proteinExistence type="inferred from homology"/>
<dbReference type="STRING" id="7739.C3XYF6"/>
<dbReference type="PANTHER" id="PTHR12443:SF9">
    <property type="entry name" value="TRANSLOCATION PROTEIN SEC62"/>
    <property type="match status" value="1"/>
</dbReference>
<keyword evidence="5 12" id="KW-0812">Transmembrane</keyword>
<feature type="region of interest" description="Disordered" evidence="11">
    <location>
        <begin position="99"/>
        <end position="180"/>
    </location>
</feature>
<dbReference type="GO" id="GO:0016020">
    <property type="term" value="C:membrane"/>
    <property type="evidence" value="ECO:0000318"/>
    <property type="project" value="GO_Central"/>
</dbReference>
<comment type="similarity">
    <text evidence="2">Belongs to the SEC62 family.</text>
</comment>
<evidence type="ECO:0000256" key="9">
    <source>
        <dbReference type="ARBA" id="ARBA00023010"/>
    </source>
</evidence>
<evidence type="ECO:0000313" key="13">
    <source>
        <dbReference type="EMBL" id="EEN66841.1"/>
    </source>
</evidence>
<gene>
    <name evidence="15" type="primary">LOC118430510</name>
    <name evidence="13" type="ORF">BRAFLDRAFT_127474</name>
</gene>
<evidence type="ECO:0000256" key="5">
    <source>
        <dbReference type="ARBA" id="ARBA00022692"/>
    </source>
</evidence>
<evidence type="ECO:0000256" key="2">
    <source>
        <dbReference type="ARBA" id="ARBA00010604"/>
    </source>
</evidence>
<dbReference type="RefSeq" id="XP_035697316.1">
    <property type="nucleotide sequence ID" value="XM_035841423.1"/>
</dbReference>
<feature type="transmembrane region" description="Helical" evidence="12">
    <location>
        <begin position="239"/>
        <end position="269"/>
    </location>
</feature>
<dbReference type="eggNOG" id="KOG2927">
    <property type="taxonomic scope" value="Eukaryota"/>
</dbReference>
<dbReference type="KEGG" id="bfo:118430510"/>
<dbReference type="GO" id="GO:0005789">
    <property type="term" value="C:endoplasmic reticulum membrane"/>
    <property type="evidence" value="ECO:0007669"/>
    <property type="project" value="UniProtKB-SubCell"/>
</dbReference>
<keyword evidence="6" id="KW-0256">Endoplasmic reticulum</keyword>
<feature type="compositionally biased region" description="Basic and acidic residues" evidence="11">
    <location>
        <begin position="149"/>
        <end position="164"/>
    </location>
</feature>
<protein>
    <recommendedName>
        <fullName evidence="3">Translocation protein SEC62</fullName>
    </recommendedName>
</protein>
<feature type="compositionally biased region" description="Basic residues" evidence="11">
    <location>
        <begin position="1"/>
        <end position="10"/>
    </location>
</feature>
<dbReference type="GeneID" id="118430510"/>
<keyword evidence="14" id="KW-1185">Reference proteome</keyword>
<feature type="region of interest" description="Disordered" evidence="11">
    <location>
        <begin position="305"/>
        <end position="437"/>
    </location>
</feature>
<feature type="compositionally biased region" description="Acidic residues" evidence="11">
    <location>
        <begin position="364"/>
        <end position="396"/>
    </location>
</feature>
<keyword evidence="9" id="KW-0811">Translocation</keyword>
<reference evidence="14" key="2">
    <citation type="journal article" date="2020" name="Nat. Ecol. Evol.">
        <title>Deeply conserved synteny resolves early events in vertebrate evolution.</title>
        <authorList>
            <person name="Simakov O."/>
            <person name="Marletaz F."/>
            <person name="Yue J.X."/>
            <person name="O'Connell B."/>
            <person name="Jenkins J."/>
            <person name="Brandt A."/>
            <person name="Calef R."/>
            <person name="Tung C.H."/>
            <person name="Huang T.K."/>
            <person name="Schmutz J."/>
            <person name="Satoh N."/>
            <person name="Yu J.K."/>
            <person name="Putnam N.H."/>
            <person name="Green R.E."/>
            <person name="Rokhsar D.S."/>
        </authorList>
    </citation>
    <scope>NUCLEOTIDE SEQUENCE [LARGE SCALE GENOMIC DNA]</scope>
    <source>
        <strain evidence="14">S238N-H82</strain>
    </source>
</reference>
<feature type="compositionally biased region" description="Basic and acidic residues" evidence="11">
    <location>
        <begin position="101"/>
        <end position="142"/>
    </location>
</feature>
<dbReference type="OrthoDB" id="200187at2759"/>
<reference evidence="13" key="1">
    <citation type="journal article" date="2008" name="Nature">
        <title>The amphioxus genome and the evolution of the chordate karyotype.</title>
        <authorList>
            <consortium name="US DOE Joint Genome Institute (JGI-PGF)"/>
            <person name="Putnam N.H."/>
            <person name="Butts T."/>
            <person name="Ferrier D.E.K."/>
            <person name="Furlong R.F."/>
            <person name="Hellsten U."/>
            <person name="Kawashima T."/>
            <person name="Robinson-Rechavi M."/>
            <person name="Shoguchi E."/>
            <person name="Terry A."/>
            <person name="Yu J.-K."/>
            <person name="Benito-Gutierrez E.L."/>
            <person name="Dubchak I."/>
            <person name="Garcia-Fernandez J."/>
            <person name="Gibson-Brown J.J."/>
            <person name="Grigoriev I.V."/>
            <person name="Horton A.C."/>
            <person name="de Jong P.J."/>
            <person name="Jurka J."/>
            <person name="Kapitonov V.V."/>
            <person name="Kohara Y."/>
            <person name="Kuroki Y."/>
            <person name="Lindquist E."/>
            <person name="Lucas S."/>
            <person name="Osoegawa K."/>
            <person name="Pennacchio L.A."/>
            <person name="Salamov A.A."/>
            <person name="Satou Y."/>
            <person name="Sauka-Spengler T."/>
            <person name="Schmutz J."/>
            <person name="Shin-I T."/>
            <person name="Toyoda A."/>
            <person name="Bronner-Fraser M."/>
            <person name="Fujiyama A."/>
            <person name="Holland L.Z."/>
            <person name="Holland P.W.H."/>
            <person name="Satoh N."/>
            <person name="Rokhsar D.S."/>
        </authorList>
    </citation>
    <scope>NUCLEOTIDE SEQUENCE [LARGE SCALE GENOMIC DNA]</scope>
    <source>
        <strain evidence="13">S238N-H82</strain>
        <tissue evidence="13">Testes</tissue>
    </source>
</reference>
<dbReference type="Proteomes" id="UP000001554">
    <property type="component" value="Chromosome 14"/>
</dbReference>
<dbReference type="InParanoid" id="C3XYF6"/>
<keyword evidence="8 12" id="KW-1133">Transmembrane helix</keyword>
<evidence type="ECO:0000313" key="14">
    <source>
        <dbReference type="Proteomes" id="UP000001554"/>
    </source>
</evidence>
<feature type="region of interest" description="Disordered" evidence="11">
    <location>
        <begin position="1"/>
        <end position="22"/>
    </location>
</feature>
<evidence type="ECO:0000256" key="8">
    <source>
        <dbReference type="ARBA" id="ARBA00022989"/>
    </source>
</evidence>
<feature type="compositionally biased region" description="Basic and acidic residues" evidence="11">
    <location>
        <begin position="11"/>
        <end position="22"/>
    </location>
</feature>
<comment type="subcellular location">
    <subcellularLocation>
        <location evidence="1">Endoplasmic reticulum membrane</location>
        <topology evidence="1">Multi-pass membrane protein</topology>
    </subcellularLocation>
</comment>
<feature type="transmembrane region" description="Helical" evidence="12">
    <location>
        <begin position="212"/>
        <end position="233"/>
    </location>
</feature>
<keyword evidence="7" id="KW-0653">Protein transport</keyword>
<evidence type="ECO:0000313" key="15">
    <source>
        <dbReference type="RefSeq" id="XP_035697316.1"/>
    </source>
</evidence>
<keyword evidence="4" id="KW-0813">Transport</keyword>
<dbReference type="EMBL" id="GG666473">
    <property type="protein sequence ID" value="EEN66841.1"/>
    <property type="molecule type" value="Genomic_DNA"/>
</dbReference>
<feature type="compositionally biased region" description="Basic and acidic residues" evidence="11">
    <location>
        <begin position="305"/>
        <end position="363"/>
    </location>
</feature>
<accession>C3XYF6</accession>
<sequence>MAERRKKKQRAKDVDSDGVSKEETAVGKYLRFNVPTKKTSIMRNNVEYFTASKAVDCLLDSKWAEGKGKTEVLFTHRESAVNYCQRLLEKGMFYRAKKMVKKEDKKKKEEKKTEEKKEGKKEKTKEKEKEKEGEKEKTKEKAEEEDTETSGKKEAVEEPASREEEGVEDTPSGKKKKEGKRKIKLEFHEEQLFLDANELYVWVFDPIHPKTFALGLALVVAAVVVVLFPLWPYEARQGVYYLSLAAAFFIGFILFLAVVRLILFCLIWAGTGGHHHFWFLPNLTADVGFLDSFRPLYLYEYKGPDKDKDKKDDQKDSEETAKGEREEEHVEDVERKEDDKETTEKGEETPKDQDESGSEKDGNDDLEGDEDEEGSEDEDGSESEDQEMEEQTEDGDGNGGGTDTTNGDNGFEVIKKEELEVGGLGDKGQGDVTQTQD</sequence>
<dbReference type="GO" id="GO:0005783">
    <property type="term" value="C:endoplasmic reticulum"/>
    <property type="evidence" value="ECO:0000318"/>
    <property type="project" value="GO_Central"/>
</dbReference>
<dbReference type="InterPro" id="IPR036388">
    <property type="entry name" value="WH-like_DNA-bd_sf"/>
</dbReference>
<evidence type="ECO:0000256" key="10">
    <source>
        <dbReference type="ARBA" id="ARBA00023136"/>
    </source>
</evidence>
<evidence type="ECO:0000256" key="7">
    <source>
        <dbReference type="ARBA" id="ARBA00022927"/>
    </source>
</evidence>
<dbReference type="OMA" id="CLLESPW"/>
<dbReference type="Pfam" id="PF03839">
    <property type="entry name" value="Sec62"/>
    <property type="match status" value="1"/>
</dbReference>